<evidence type="ECO:0000256" key="2">
    <source>
        <dbReference type="ARBA" id="ARBA00012438"/>
    </source>
</evidence>
<evidence type="ECO:0000313" key="10">
    <source>
        <dbReference type="Proteomes" id="UP001221558"/>
    </source>
</evidence>
<feature type="domain" description="Histidine kinase" evidence="8">
    <location>
        <begin position="459"/>
        <end position="675"/>
    </location>
</feature>
<keyword evidence="9" id="KW-0547">Nucleotide-binding</keyword>
<dbReference type="CDD" id="cd00075">
    <property type="entry name" value="HATPase"/>
    <property type="match status" value="1"/>
</dbReference>
<dbReference type="Gene3D" id="3.30.565.10">
    <property type="entry name" value="Histidine kinase-like ATPase, C-terminal domain"/>
    <property type="match status" value="1"/>
</dbReference>
<gene>
    <name evidence="9" type="ORF">PQ465_09285</name>
</gene>
<dbReference type="SUPFAM" id="SSF55874">
    <property type="entry name" value="ATPase domain of HSP90 chaperone/DNA topoisomerase II/histidine kinase"/>
    <property type="match status" value="1"/>
</dbReference>
<dbReference type="Gene3D" id="1.10.287.130">
    <property type="match status" value="1"/>
</dbReference>
<dbReference type="InterPro" id="IPR036890">
    <property type="entry name" value="HATPase_C_sf"/>
</dbReference>
<dbReference type="EMBL" id="CP117880">
    <property type="protein sequence ID" value="WDF70551.1"/>
    <property type="molecule type" value="Genomic_DNA"/>
</dbReference>
<evidence type="ECO:0000256" key="1">
    <source>
        <dbReference type="ARBA" id="ARBA00000085"/>
    </source>
</evidence>
<dbReference type="SUPFAM" id="SSF47384">
    <property type="entry name" value="Homodimeric domain of signal transducing histidine kinase"/>
    <property type="match status" value="1"/>
</dbReference>
<evidence type="ECO:0000313" key="9">
    <source>
        <dbReference type="EMBL" id="WDF70551.1"/>
    </source>
</evidence>
<dbReference type="SMART" id="SM00091">
    <property type="entry name" value="PAS"/>
    <property type="match status" value="2"/>
</dbReference>
<dbReference type="InterPro" id="IPR050736">
    <property type="entry name" value="Sensor_HK_Regulatory"/>
</dbReference>
<evidence type="ECO:0000256" key="6">
    <source>
        <dbReference type="ARBA" id="ARBA00023012"/>
    </source>
</evidence>
<keyword evidence="5" id="KW-0418">Kinase</keyword>
<organism evidence="9 10">
    <name type="scientific">Sphingobacterium oryzagri</name>
    <dbReference type="NCBI Taxonomy" id="3025669"/>
    <lineage>
        <taxon>Bacteria</taxon>
        <taxon>Pseudomonadati</taxon>
        <taxon>Bacteroidota</taxon>
        <taxon>Sphingobacteriia</taxon>
        <taxon>Sphingobacteriales</taxon>
        <taxon>Sphingobacteriaceae</taxon>
        <taxon>Sphingobacterium</taxon>
    </lineage>
</organism>
<protein>
    <recommendedName>
        <fullName evidence="2">histidine kinase</fullName>
        <ecNumber evidence="2">2.7.13.3</ecNumber>
    </recommendedName>
</protein>
<dbReference type="Pfam" id="PF00512">
    <property type="entry name" value="HisKA"/>
    <property type="match status" value="1"/>
</dbReference>
<dbReference type="Proteomes" id="UP001221558">
    <property type="component" value="Chromosome"/>
</dbReference>
<evidence type="ECO:0000256" key="4">
    <source>
        <dbReference type="ARBA" id="ARBA00022679"/>
    </source>
</evidence>
<comment type="catalytic activity">
    <reaction evidence="1">
        <text>ATP + protein L-histidine = ADP + protein N-phospho-L-histidine.</text>
        <dbReference type="EC" id="2.7.13.3"/>
    </reaction>
</comment>
<dbReference type="SMART" id="SM00387">
    <property type="entry name" value="HATPase_c"/>
    <property type="match status" value="1"/>
</dbReference>
<dbReference type="GO" id="GO:0005524">
    <property type="term" value="F:ATP binding"/>
    <property type="evidence" value="ECO:0007669"/>
    <property type="project" value="UniProtKB-KW"/>
</dbReference>
<reference evidence="9 10" key="1">
    <citation type="submission" date="2023-02" db="EMBL/GenBank/DDBJ databases">
        <title>Genome sequence of Sphingobacterium sp. KACC 22765.</title>
        <authorList>
            <person name="Kim S."/>
            <person name="Heo J."/>
            <person name="Kwon S.-W."/>
        </authorList>
    </citation>
    <scope>NUCLEOTIDE SEQUENCE [LARGE SCALE GENOMIC DNA]</scope>
    <source>
        <strain evidence="9 10">KACC 22765</strain>
    </source>
</reference>
<dbReference type="Pfam" id="PF02518">
    <property type="entry name" value="HATPase_c"/>
    <property type="match status" value="1"/>
</dbReference>
<dbReference type="InterPro" id="IPR004358">
    <property type="entry name" value="Sig_transdc_His_kin-like_C"/>
</dbReference>
<dbReference type="EC" id="2.7.13.3" evidence="2"/>
<dbReference type="InterPro" id="IPR003661">
    <property type="entry name" value="HisK_dim/P_dom"/>
</dbReference>
<dbReference type="InterPro" id="IPR000014">
    <property type="entry name" value="PAS"/>
</dbReference>
<accession>A0ABY7WLR5</accession>
<evidence type="ECO:0000259" key="8">
    <source>
        <dbReference type="PROSITE" id="PS50109"/>
    </source>
</evidence>
<dbReference type="InterPro" id="IPR005467">
    <property type="entry name" value="His_kinase_dom"/>
</dbReference>
<dbReference type="Gene3D" id="3.30.450.40">
    <property type="match status" value="1"/>
</dbReference>
<dbReference type="InterPro" id="IPR036097">
    <property type="entry name" value="HisK_dim/P_sf"/>
</dbReference>
<dbReference type="InterPro" id="IPR029016">
    <property type="entry name" value="GAF-like_dom_sf"/>
</dbReference>
<dbReference type="InterPro" id="IPR013656">
    <property type="entry name" value="PAS_4"/>
</dbReference>
<dbReference type="InterPro" id="IPR003594">
    <property type="entry name" value="HATPase_dom"/>
</dbReference>
<name>A0ABY7WLR5_9SPHI</name>
<evidence type="ECO:0000256" key="5">
    <source>
        <dbReference type="ARBA" id="ARBA00022777"/>
    </source>
</evidence>
<dbReference type="Pfam" id="PF01590">
    <property type="entry name" value="GAF"/>
    <property type="match status" value="1"/>
</dbReference>
<dbReference type="NCBIfam" id="TIGR00229">
    <property type="entry name" value="sensory_box"/>
    <property type="match status" value="1"/>
</dbReference>
<sequence length="676" mass="75687">MANVNPSSEQQRIAALQSYNILDSGIEEDYEELTSLAAAICGTPIALISLVDSERQWFKSHIGLDVSETVRSQSFCAHAIQQPTALLQVKDARTDERFKDNPLVTGKPNITFYAGMPLVDEEGYALGSICVIDHQPRELNGIQEKALRTIARQVITKLSLRRKVMELHAIEAQNRVLHEITRKSESNLRGIIEQSPAAIIVFRGEALRIEAANPPMLELLDQQADIVGKPLLEAIPELDGQPAYHLLYEIYQTGKPVYGYDTPVQLKRNGVVETGYFNFTYKPLYEDDQIVGVIDMAVEVTEQVKARMALQESELRLQKANVKLEQNEENLRMAVASANLGTWLLHTHNQAFHPSVRMKALFGFPEQEDMPFEDAMAQIADSHRQQVRQMLAHAMKTGAHMDIEFPILGKYDKKLRWVRATGKLYSNVNKAQETHFSGTLADITERKLDEQRRSDFIGMVSHELRTPLTAINGFLQILALKARRLADPSVAEIATKAERQADRMGTLINGFLDVARLGEGKIVLQQRDFDMAALLQLVEAESFIGSGSHQVIFLPGVYLPVRADQDKIEQVLINFINNAIKYSPKGSAIEVSCIANESSAVVRVQDQGMGISAKEQLRVFERFYRVESDEMKVTNGFGIGLYICKEIIERHGGEIGVISEQGKGSTFWFALPLREG</sequence>
<dbReference type="CDD" id="cd00082">
    <property type="entry name" value="HisKA"/>
    <property type="match status" value="1"/>
</dbReference>
<keyword evidence="9" id="KW-0067">ATP-binding</keyword>
<dbReference type="InterPro" id="IPR035965">
    <property type="entry name" value="PAS-like_dom_sf"/>
</dbReference>
<dbReference type="SUPFAM" id="SSF55785">
    <property type="entry name" value="PYP-like sensor domain (PAS domain)"/>
    <property type="match status" value="2"/>
</dbReference>
<proteinExistence type="predicted"/>
<keyword evidence="4" id="KW-0808">Transferase</keyword>
<dbReference type="RefSeq" id="WP_274269257.1">
    <property type="nucleotide sequence ID" value="NZ_CP117880.1"/>
</dbReference>
<keyword evidence="7" id="KW-0175">Coiled coil</keyword>
<dbReference type="SUPFAM" id="SSF55781">
    <property type="entry name" value="GAF domain-like"/>
    <property type="match status" value="1"/>
</dbReference>
<keyword evidence="6" id="KW-0902">Two-component regulatory system</keyword>
<feature type="coiled-coil region" evidence="7">
    <location>
        <begin position="310"/>
        <end position="337"/>
    </location>
</feature>
<dbReference type="PROSITE" id="PS50109">
    <property type="entry name" value="HIS_KIN"/>
    <property type="match status" value="1"/>
</dbReference>
<dbReference type="PANTHER" id="PTHR43711">
    <property type="entry name" value="TWO-COMPONENT HISTIDINE KINASE"/>
    <property type="match status" value="1"/>
</dbReference>
<evidence type="ECO:0000256" key="7">
    <source>
        <dbReference type="SAM" id="Coils"/>
    </source>
</evidence>
<dbReference type="Pfam" id="PF08448">
    <property type="entry name" value="PAS_4"/>
    <property type="match status" value="1"/>
</dbReference>
<dbReference type="SMART" id="SM00388">
    <property type="entry name" value="HisKA"/>
    <property type="match status" value="1"/>
</dbReference>
<dbReference type="InterPro" id="IPR013655">
    <property type="entry name" value="PAS_fold_3"/>
</dbReference>
<dbReference type="SMART" id="SM00065">
    <property type="entry name" value="GAF"/>
    <property type="match status" value="1"/>
</dbReference>
<dbReference type="Gene3D" id="3.30.450.20">
    <property type="entry name" value="PAS domain"/>
    <property type="match status" value="2"/>
</dbReference>
<keyword evidence="10" id="KW-1185">Reference proteome</keyword>
<evidence type="ECO:0000256" key="3">
    <source>
        <dbReference type="ARBA" id="ARBA00022553"/>
    </source>
</evidence>
<dbReference type="PANTHER" id="PTHR43711:SF1">
    <property type="entry name" value="HISTIDINE KINASE 1"/>
    <property type="match status" value="1"/>
</dbReference>
<dbReference type="InterPro" id="IPR003018">
    <property type="entry name" value="GAF"/>
</dbReference>
<keyword evidence="3" id="KW-0597">Phosphoprotein</keyword>
<dbReference type="Pfam" id="PF08447">
    <property type="entry name" value="PAS_3"/>
    <property type="match status" value="1"/>
</dbReference>
<dbReference type="PRINTS" id="PR00344">
    <property type="entry name" value="BCTRLSENSOR"/>
</dbReference>